<sequence length="255" mass="28656">MLIGYEERIKAFKNLAKSGNLGQSYLFFGDHGVGKSSFAKSLGYFLEFGDFEIGGRSLVNMRVFRPNEKNVIGIGEAMNVRHFLWETPLGGGRRFAIIDNAETLTPEAQGAMLKIVEEPPTKALLVFVTYDAEALFPPLLSRLTKIYFPRLPRKTVGEILMKDYKVPAEEAERLAAESFGSLGRALDTHYLGQKTAAEPDLTSEIEEEILALRQSNLKKNAPKIGFLLNKLTLLKRYNLNENLARRAIVYEIQKL</sequence>
<dbReference type="SUPFAM" id="SSF52540">
    <property type="entry name" value="P-loop containing nucleoside triphosphate hydrolases"/>
    <property type="match status" value="1"/>
</dbReference>
<dbReference type="PANTHER" id="PTHR11669">
    <property type="entry name" value="REPLICATION FACTOR C / DNA POLYMERASE III GAMMA-TAU SUBUNIT"/>
    <property type="match status" value="1"/>
</dbReference>
<dbReference type="InterPro" id="IPR050238">
    <property type="entry name" value="DNA_Rep/Repair_Clamp_Loader"/>
</dbReference>
<comment type="caution">
    <text evidence="1">The sequence shown here is derived from an EMBL/GenBank/DDBJ whole genome shotgun (WGS) entry which is preliminary data.</text>
</comment>
<accession>A0A0G1UAN5</accession>
<evidence type="ECO:0000313" key="2">
    <source>
        <dbReference type="Proteomes" id="UP000034956"/>
    </source>
</evidence>
<dbReference type="PANTHER" id="PTHR11669:SF8">
    <property type="entry name" value="DNA POLYMERASE III SUBUNIT DELTA"/>
    <property type="match status" value="1"/>
</dbReference>
<evidence type="ECO:0000313" key="1">
    <source>
        <dbReference type="EMBL" id="KKU91167.1"/>
    </source>
</evidence>
<dbReference type="AlphaFoldDB" id="A0A0G1UAN5"/>
<gene>
    <name evidence="1" type="ORF">UY23_C0003G0005</name>
</gene>
<dbReference type="InterPro" id="IPR027417">
    <property type="entry name" value="P-loop_NTPase"/>
</dbReference>
<proteinExistence type="predicted"/>
<organism evidence="1 2">
    <name type="scientific">Candidatus Jorgensenbacteria bacterium GW2011_GWA1_48_11</name>
    <dbReference type="NCBI Taxonomy" id="1618660"/>
    <lineage>
        <taxon>Bacteria</taxon>
        <taxon>Candidatus Joergenseniibacteriota</taxon>
    </lineage>
</organism>
<dbReference type="Pfam" id="PF13177">
    <property type="entry name" value="DNA_pol3_delta2"/>
    <property type="match status" value="1"/>
</dbReference>
<name>A0A0G1UAN5_9BACT</name>
<dbReference type="GO" id="GO:0006261">
    <property type="term" value="P:DNA-templated DNA replication"/>
    <property type="evidence" value="ECO:0007669"/>
    <property type="project" value="TreeGrafter"/>
</dbReference>
<dbReference type="Gene3D" id="3.40.50.300">
    <property type="entry name" value="P-loop containing nucleotide triphosphate hydrolases"/>
    <property type="match status" value="1"/>
</dbReference>
<dbReference type="Proteomes" id="UP000034956">
    <property type="component" value="Unassembled WGS sequence"/>
</dbReference>
<reference evidence="1 2" key="1">
    <citation type="journal article" date="2015" name="Nature">
        <title>rRNA introns, odd ribosomes, and small enigmatic genomes across a large radiation of phyla.</title>
        <authorList>
            <person name="Brown C.T."/>
            <person name="Hug L.A."/>
            <person name="Thomas B.C."/>
            <person name="Sharon I."/>
            <person name="Castelle C.J."/>
            <person name="Singh A."/>
            <person name="Wilkins M.J."/>
            <person name="Williams K.H."/>
            <person name="Banfield J.F."/>
        </authorList>
    </citation>
    <scope>NUCLEOTIDE SEQUENCE [LARGE SCALE GENOMIC DNA]</scope>
</reference>
<protein>
    <submittedName>
        <fullName evidence="1">Polymerase III, delta prime subunit protein</fullName>
    </submittedName>
</protein>
<dbReference type="EMBL" id="LCPF01000003">
    <property type="protein sequence ID" value="KKU91167.1"/>
    <property type="molecule type" value="Genomic_DNA"/>
</dbReference>